<evidence type="ECO:0000313" key="4">
    <source>
        <dbReference type="Proteomes" id="UP001500305"/>
    </source>
</evidence>
<feature type="domain" description="AMP-binding enzyme C-terminal" evidence="2">
    <location>
        <begin position="441"/>
        <end position="514"/>
    </location>
</feature>
<evidence type="ECO:0000259" key="2">
    <source>
        <dbReference type="Pfam" id="PF13193"/>
    </source>
</evidence>
<dbReference type="GO" id="GO:0016874">
    <property type="term" value="F:ligase activity"/>
    <property type="evidence" value="ECO:0007669"/>
    <property type="project" value="UniProtKB-KW"/>
</dbReference>
<accession>A0ABN3ESN1</accession>
<dbReference type="SUPFAM" id="SSF56801">
    <property type="entry name" value="Acetyl-CoA synthetase-like"/>
    <property type="match status" value="1"/>
</dbReference>
<gene>
    <name evidence="3" type="ORF">GCM10010430_62850</name>
</gene>
<proteinExistence type="predicted"/>
<dbReference type="InterPro" id="IPR000873">
    <property type="entry name" value="AMP-dep_synth/lig_dom"/>
</dbReference>
<dbReference type="InterPro" id="IPR020845">
    <property type="entry name" value="AMP-binding_CS"/>
</dbReference>
<keyword evidence="4" id="KW-1185">Reference proteome</keyword>
<dbReference type="PANTHER" id="PTHR45527">
    <property type="entry name" value="NONRIBOSOMAL PEPTIDE SYNTHETASE"/>
    <property type="match status" value="1"/>
</dbReference>
<dbReference type="Pfam" id="PF13193">
    <property type="entry name" value="AMP-binding_C"/>
    <property type="match status" value="1"/>
</dbReference>
<dbReference type="Gene3D" id="3.30.300.30">
    <property type="match status" value="1"/>
</dbReference>
<name>A0ABN3ESN1_9ACTN</name>
<protein>
    <submittedName>
        <fullName evidence="3">D-alanine--poly(Phosphoribitol) ligase</fullName>
    </submittedName>
</protein>
<dbReference type="EMBL" id="BAAATR010000037">
    <property type="protein sequence ID" value="GAA2268836.1"/>
    <property type="molecule type" value="Genomic_DNA"/>
</dbReference>
<dbReference type="Proteomes" id="UP001500305">
    <property type="component" value="Unassembled WGS sequence"/>
</dbReference>
<evidence type="ECO:0000313" key="3">
    <source>
        <dbReference type="EMBL" id="GAA2268836.1"/>
    </source>
</evidence>
<dbReference type="InterPro" id="IPR045851">
    <property type="entry name" value="AMP-bd_C_sf"/>
</dbReference>
<dbReference type="Gene3D" id="3.40.50.12780">
    <property type="entry name" value="N-terminal domain of ligase-like"/>
    <property type="match status" value="1"/>
</dbReference>
<reference evidence="3 4" key="1">
    <citation type="journal article" date="2019" name="Int. J. Syst. Evol. Microbiol.">
        <title>The Global Catalogue of Microorganisms (GCM) 10K type strain sequencing project: providing services to taxonomists for standard genome sequencing and annotation.</title>
        <authorList>
            <consortium name="The Broad Institute Genomics Platform"/>
            <consortium name="The Broad Institute Genome Sequencing Center for Infectious Disease"/>
            <person name="Wu L."/>
            <person name="Ma J."/>
        </authorList>
    </citation>
    <scope>NUCLEOTIDE SEQUENCE [LARGE SCALE GENOMIC DNA]</scope>
    <source>
        <strain evidence="3 4">JCM 7356</strain>
    </source>
</reference>
<dbReference type="InterPro" id="IPR010071">
    <property type="entry name" value="AA_adenyl_dom"/>
</dbReference>
<comment type="caution">
    <text evidence="3">The sequence shown here is derived from an EMBL/GenBank/DDBJ whole genome shotgun (WGS) entry which is preliminary data.</text>
</comment>
<dbReference type="InterPro" id="IPR042099">
    <property type="entry name" value="ANL_N_sf"/>
</dbReference>
<keyword evidence="3" id="KW-0436">Ligase</keyword>
<organism evidence="3 4">
    <name type="scientific">Kitasatospora cystarginea</name>
    <dbReference type="NCBI Taxonomy" id="58350"/>
    <lineage>
        <taxon>Bacteria</taxon>
        <taxon>Bacillati</taxon>
        <taxon>Actinomycetota</taxon>
        <taxon>Actinomycetes</taxon>
        <taxon>Kitasatosporales</taxon>
        <taxon>Streptomycetaceae</taxon>
        <taxon>Kitasatospora</taxon>
    </lineage>
</organism>
<dbReference type="Pfam" id="PF00501">
    <property type="entry name" value="AMP-binding"/>
    <property type="match status" value="1"/>
</dbReference>
<evidence type="ECO:0000259" key="1">
    <source>
        <dbReference type="Pfam" id="PF00501"/>
    </source>
</evidence>
<dbReference type="RefSeq" id="WP_344639929.1">
    <property type="nucleotide sequence ID" value="NZ_BAAATR010000037.1"/>
</dbReference>
<sequence>MQEHFLHAGFHSFAQRLPDRPALALGERTWTYAELDTIARVWAAALLKATDRPQRVGILGHRSLVTYVGFLAALYAGAAVVPLNKKYPVARNRDIAERAGLDAILADDGSLSQLRQLLNALPDAPPALLPESDQAPAGTPASALVLTRGDVEGCTPLEAPRFTDPGEVAYLLFTSGSTGRPKGVPITHHNVSHFLRVNAERYGFTADDRFTNTFDQTFDLSMFDLFMAWGSGACVVPMDTFELMTPLDFIREQGITVWFSVPSVAVLQHRRGLLEPGSLPSLRWSLFCGEALPETAARAWQEAASGSVLENLYGPTEATIACLVHRWDPALSPGLSVNGVVSIGAPYPGMATAVLNEDGTPVADGGTGELCLHGPQVFAGYLNAPELTAKAFHIVTGEDGETRRWYRTGDLVRPGAGGQYGYVGRLDTQVKILGHRVETGEVEAHLLRQPGVAQAVVVAVPGTEEGTSVLAAVLSGDGLDVYEVDEGLNATLPPYMIPLSYHVLDVFPLNANGKVDRKALREQVASGELEAFPL</sequence>
<dbReference type="PANTHER" id="PTHR45527:SF1">
    <property type="entry name" value="FATTY ACID SYNTHASE"/>
    <property type="match status" value="1"/>
</dbReference>
<dbReference type="PROSITE" id="PS00455">
    <property type="entry name" value="AMP_BINDING"/>
    <property type="match status" value="1"/>
</dbReference>
<dbReference type="InterPro" id="IPR025110">
    <property type="entry name" value="AMP-bd_C"/>
</dbReference>
<feature type="domain" description="AMP-dependent synthetase/ligase" evidence="1">
    <location>
        <begin position="12"/>
        <end position="382"/>
    </location>
</feature>
<dbReference type="NCBIfam" id="TIGR01733">
    <property type="entry name" value="AA-adenyl-dom"/>
    <property type="match status" value="1"/>
</dbReference>